<reference evidence="3" key="1">
    <citation type="submission" date="2021-11" db="EMBL/GenBank/DDBJ databases">
        <title>Cultivation dependent microbiological survey of springs from the worlds oldest radium mine currently devoted to the extraction of radon-saturated water.</title>
        <authorList>
            <person name="Kapinusova G."/>
            <person name="Smrhova T."/>
            <person name="Strejcek M."/>
            <person name="Suman J."/>
            <person name="Jani K."/>
            <person name="Pajer P."/>
            <person name="Uhlik O."/>
        </authorList>
    </citation>
    <scope>NUCLEOTIDE SEQUENCE [LARGE SCALE GENOMIC DNA]</scope>
    <source>
        <strain evidence="3">J379</strain>
    </source>
</reference>
<dbReference type="SMART" id="SM00347">
    <property type="entry name" value="HTH_MARR"/>
    <property type="match status" value="1"/>
</dbReference>
<gene>
    <name evidence="2" type="ORF">LRS13_02755</name>
</gene>
<feature type="domain" description="HTH marR-type" evidence="1">
    <location>
        <begin position="7"/>
        <end position="141"/>
    </location>
</feature>
<dbReference type="PANTHER" id="PTHR33164:SF99">
    <property type="entry name" value="MARR FAMILY REGULATORY PROTEIN"/>
    <property type="match status" value="1"/>
</dbReference>
<evidence type="ECO:0000313" key="3">
    <source>
        <dbReference type="Proteomes" id="UP001058860"/>
    </source>
</evidence>
<accession>A0ABY5PIK6</accession>
<dbReference type="InterPro" id="IPR039422">
    <property type="entry name" value="MarR/SlyA-like"/>
</dbReference>
<dbReference type="InterPro" id="IPR036390">
    <property type="entry name" value="WH_DNA-bd_sf"/>
</dbReference>
<dbReference type="SUPFAM" id="SSF46785">
    <property type="entry name" value="Winged helix' DNA-binding domain"/>
    <property type="match status" value="1"/>
</dbReference>
<dbReference type="PANTHER" id="PTHR33164">
    <property type="entry name" value="TRANSCRIPTIONAL REGULATOR, MARR FAMILY"/>
    <property type="match status" value="1"/>
</dbReference>
<name>A0ABY5PIK6_9ACTN</name>
<protein>
    <submittedName>
        <fullName evidence="2">MarR family transcriptional regulator</fullName>
    </submittedName>
</protein>
<dbReference type="Gene3D" id="1.10.10.10">
    <property type="entry name" value="Winged helix-like DNA-binding domain superfamily/Winged helix DNA-binding domain"/>
    <property type="match status" value="1"/>
</dbReference>
<dbReference type="Proteomes" id="UP001058860">
    <property type="component" value="Chromosome"/>
</dbReference>
<evidence type="ECO:0000313" key="2">
    <source>
        <dbReference type="EMBL" id="UUY04472.1"/>
    </source>
</evidence>
<dbReference type="Pfam" id="PF12802">
    <property type="entry name" value="MarR_2"/>
    <property type="match status" value="1"/>
</dbReference>
<dbReference type="EMBL" id="CP088295">
    <property type="protein sequence ID" value="UUY04472.1"/>
    <property type="molecule type" value="Genomic_DNA"/>
</dbReference>
<keyword evidence="3" id="KW-1185">Reference proteome</keyword>
<dbReference type="PROSITE" id="PS50995">
    <property type="entry name" value="HTH_MARR_2"/>
    <property type="match status" value="1"/>
</dbReference>
<dbReference type="RefSeq" id="WP_353864954.1">
    <property type="nucleotide sequence ID" value="NZ_CP088295.1"/>
</dbReference>
<proteinExistence type="predicted"/>
<sequence>MPSDRPGFELPLLLLGAFRTVIDDLHAELAAAGHPDARPAHGFALQAVGPDGVSVTELGRRLGVSKQAAAKTAAALVDLGYAEREPDPTDGRAVLVRRTPRGEDLLARSAASFDRQRDALVAALGARRVRQLEDDLETLAGDTHIARLTDIAGWLG</sequence>
<dbReference type="InterPro" id="IPR000835">
    <property type="entry name" value="HTH_MarR-typ"/>
</dbReference>
<evidence type="ECO:0000259" key="1">
    <source>
        <dbReference type="PROSITE" id="PS50995"/>
    </source>
</evidence>
<organism evidence="2 3">
    <name type="scientific">Svornostia abyssi</name>
    <dbReference type="NCBI Taxonomy" id="2898438"/>
    <lineage>
        <taxon>Bacteria</taxon>
        <taxon>Bacillati</taxon>
        <taxon>Actinomycetota</taxon>
        <taxon>Thermoleophilia</taxon>
        <taxon>Solirubrobacterales</taxon>
        <taxon>Baekduiaceae</taxon>
        <taxon>Svornostia</taxon>
    </lineage>
</organism>
<dbReference type="InterPro" id="IPR036388">
    <property type="entry name" value="WH-like_DNA-bd_sf"/>
</dbReference>